<name>A0ABN3TQ10_9ACTN</name>
<accession>A0ABN3TQ10</accession>
<dbReference type="PANTHER" id="PTHR33164">
    <property type="entry name" value="TRANSCRIPTIONAL REGULATOR, MARR FAMILY"/>
    <property type="match status" value="1"/>
</dbReference>
<feature type="domain" description="HTH marR-type" evidence="1">
    <location>
        <begin position="7"/>
        <end position="149"/>
    </location>
</feature>
<dbReference type="PANTHER" id="PTHR33164:SF57">
    <property type="entry name" value="MARR-FAMILY TRANSCRIPTIONAL REGULATOR"/>
    <property type="match status" value="1"/>
</dbReference>
<reference evidence="2 3" key="1">
    <citation type="journal article" date="2019" name="Int. J. Syst. Evol. Microbiol.">
        <title>The Global Catalogue of Microorganisms (GCM) 10K type strain sequencing project: providing services to taxonomists for standard genome sequencing and annotation.</title>
        <authorList>
            <consortium name="The Broad Institute Genomics Platform"/>
            <consortium name="The Broad Institute Genome Sequencing Center for Infectious Disease"/>
            <person name="Wu L."/>
            <person name="Ma J."/>
        </authorList>
    </citation>
    <scope>NUCLEOTIDE SEQUENCE [LARGE SCALE GENOMIC DNA]</scope>
    <source>
        <strain evidence="2 3">JCM 4542</strain>
    </source>
</reference>
<proteinExistence type="predicted"/>
<protein>
    <submittedName>
        <fullName evidence="2">MarR family winged helix-turn-helix transcriptional regulator</fullName>
    </submittedName>
</protein>
<dbReference type="InterPro" id="IPR039422">
    <property type="entry name" value="MarR/SlyA-like"/>
</dbReference>
<dbReference type="PROSITE" id="PS50995">
    <property type="entry name" value="HTH_MARR_2"/>
    <property type="match status" value="1"/>
</dbReference>
<gene>
    <name evidence="2" type="ORF">GCM10010315_21990</name>
</gene>
<dbReference type="Proteomes" id="UP001500886">
    <property type="component" value="Unassembled WGS sequence"/>
</dbReference>
<dbReference type="Gene3D" id="1.10.10.10">
    <property type="entry name" value="Winged helix-like DNA-binding domain superfamily/Winged helix DNA-binding domain"/>
    <property type="match status" value="1"/>
</dbReference>
<dbReference type="SUPFAM" id="SSF46785">
    <property type="entry name" value="Winged helix' DNA-binding domain"/>
    <property type="match status" value="1"/>
</dbReference>
<dbReference type="RefSeq" id="WP_344434781.1">
    <property type="nucleotide sequence ID" value="NZ_BAAASL010000007.1"/>
</dbReference>
<dbReference type="Pfam" id="PF12802">
    <property type="entry name" value="MarR_2"/>
    <property type="match status" value="1"/>
</dbReference>
<dbReference type="EMBL" id="BAAASL010000007">
    <property type="protein sequence ID" value="GAA2714537.1"/>
    <property type="molecule type" value="Genomic_DNA"/>
</dbReference>
<evidence type="ECO:0000313" key="2">
    <source>
        <dbReference type="EMBL" id="GAA2714537.1"/>
    </source>
</evidence>
<evidence type="ECO:0000313" key="3">
    <source>
        <dbReference type="Proteomes" id="UP001500886"/>
    </source>
</evidence>
<comment type="caution">
    <text evidence="2">The sequence shown here is derived from an EMBL/GenBank/DDBJ whole genome shotgun (WGS) entry which is preliminary data.</text>
</comment>
<organism evidence="2 3">
    <name type="scientific">Streptomyces luteosporeus</name>
    <dbReference type="NCBI Taxonomy" id="173856"/>
    <lineage>
        <taxon>Bacteria</taxon>
        <taxon>Bacillati</taxon>
        <taxon>Actinomycetota</taxon>
        <taxon>Actinomycetes</taxon>
        <taxon>Kitasatosporales</taxon>
        <taxon>Streptomycetaceae</taxon>
        <taxon>Streptomyces</taxon>
    </lineage>
</organism>
<keyword evidence="3" id="KW-1185">Reference proteome</keyword>
<dbReference type="InterPro" id="IPR036388">
    <property type="entry name" value="WH-like_DNA-bd_sf"/>
</dbReference>
<evidence type="ECO:0000259" key="1">
    <source>
        <dbReference type="PROSITE" id="PS50995"/>
    </source>
</evidence>
<sequence>MPKSDQQEEAVAAVERAMVAIRRSQTRRSLARLASAEGGRQVVDPTLFGVLDAVEERGRSCTVTDVAAALGVDQPRASRLVLRAVEDGLLTRHVDPADRRRTLLELTASGKEQLQRAQRVRRAVFGKAMASWPESDRSEFARLITAFVASFGQVMEGEGK</sequence>
<dbReference type="InterPro" id="IPR036390">
    <property type="entry name" value="WH_DNA-bd_sf"/>
</dbReference>
<dbReference type="InterPro" id="IPR000835">
    <property type="entry name" value="HTH_MarR-typ"/>
</dbReference>
<dbReference type="SMART" id="SM00347">
    <property type="entry name" value="HTH_MARR"/>
    <property type="match status" value="1"/>
</dbReference>